<evidence type="ECO:0000313" key="14">
    <source>
        <dbReference type="EMBL" id="AGA33464.1"/>
    </source>
</evidence>
<dbReference type="AlphaFoldDB" id="L0DV39"/>
<organism evidence="14 15">
    <name type="scientific">Thioalkalivibrio nitratireducens (strain DSM 14787 / UNIQEM 213 / ALEN2)</name>
    <dbReference type="NCBI Taxonomy" id="1255043"/>
    <lineage>
        <taxon>Bacteria</taxon>
        <taxon>Pseudomonadati</taxon>
        <taxon>Pseudomonadota</taxon>
        <taxon>Gammaproteobacteria</taxon>
        <taxon>Chromatiales</taxon>
        <taxon>Ectothiorhodospiraceae</taxon>
        <taxon>Thioalkalivibrio</taxon>
    </lineage>
</organism>
<feature type="binding site" evidence="9 11">
    <location>
        <position position="21"/>
    </location>
    <ligand>
        <name>substrate</name>
    </ligand>
</feature>
<dbReference type="HAMAP" id="MF_01200_B">
    <property type="entry name" value="OMPdecase_type1_B"/>
    <property type="match status" value="1"/>
</dbReference>
<dbReference type="EC" id="4.1.1.23" evidence="9"/>
<dbReference type="InterPro" id="IPR011060">
    <property type="entry name" value="RibuloseP-bd_barrel"/>
</dbReference>
<evidence type="ECO:0000259" key="13">
    <source>
        <dbReference type="SMART" id="SM00934"/>
    </source>
</evidence>
<gene>
    <name evidence="14" type="primary">pyrF [H]</name>
    <name evidence="9" type="synonym">pyrF</name>
    <name evidence="14" type="ordered locus">TVNIR_1803</name>
</gene>
<dbReference type="UniPathway" id="UPA00070">
    <property type="reaction ID" value="UER00120"/>
</dbReference>
<dbReference type="STRING" id="1255043.TVNIR_1803"/>
<dbReference type="Proteomes" id="UP000010809">
    <property type="component" value="Chromosome"/>
</dbReference>
<comment type="pathway">
    <text evidence="2 9 12">Pyrimidine metabolism; UMP biosynthesis via de novo pathway; UMP from orotate: step 2/2.</text>
</comment>
<evidence type="ECO:0000313" key="15">
    <source>
        <dbReference type="Proteomes" id="UP000010809"/>
    </source>
</evidence>
<dbReference type="PATRIC" id="fig|1255043.3.peg.1825"/>
<dbReference type="EMBL" id="CP003989">
    <property type="protein sequence ID" value="AGA33464.1"/>
    <property type="molecule type" value="Genomic_DNA"/>
</dbReference>
<dbReference type="InterPro" id="IPR013785">
    <property type="entry name" value="Aldolase_TIM"/>
</dbReference>
<dbReference type="NCBIfam" id="TIGR01740">
    <property type="entry name" value="pyrF"/>
    <property type="match status" value="1"/>
</dbReference>
<dbReference type="CDD" id="cd04725">
    <property type="entry name" value="OMP_decarboxylase_like"/>
    <property type="match status" value="1"/>
</dbReference>
<evidence type="ECO:0000256" key="4">
    <source>
        <dbReference type="ARBA" id="ARBA00022793"/>
    </source>
</evidence>
<feature type="binding site" evidence="9 11">
    <location>
        <position position="43"/>
    </location>
    <ligand>
        <name>substrate</name>
    </ligand>
</feature>
<evidence type="ECO:0000256" key="2">
    <source>
        <dbReference type="ARBA" id="ARBA00004861"/>
    </source>
</evidence>
<feature type="binding site" evidence="9">
    <location>
        <begin position="70"/>
        <end position="79"/>
    </location>
    <ligand>
        <name>substrate</name>
    </ligand>
</feature>
<feature type="binding site" evidence="9 11">
    <location>
        <position position="221"/>
    </location>
    <ligand>
        <name>substrate</name>
    </ligand>
</feature>
<feature type="active site" description="For OMPdecase activity" evidence="10">
    <location>
        <position position="75"/>
    </location>
</feature>
<feature type="domain" description="Orotidine 5'-phosphate decarboxylase" evidence="13">
    <location>
        <begin position="15"/>
        <end position="236"/>
    </location>
</feature>
<proteinExistence type="inferred from homology"/>
<sequence length="246" mass="25691">MTERMQNVSQPSDPRLIVALDFPDARAAVDLAGRLDSRHCAVKVGFELFVAEGPALVERLQEMGFRVFLDLKFHDIPNTVGAACRAAARLGVWMLNVHAGGGLEMMRTAADAVRAVSPQSRLIAVTVLTATDAATLQSVGVDRSPDEQVMLLADLAIAQGGLDGLVCSALEAERLRRTLGPAPCLVTPGIRPAGAGVDDQKRISTPAAAIRAGASHLVVGRPITRAPDPAQAAAHLLAEIETASGG</sequence>
<dbReference type="GO" id="GO:0005829">
    <property type="term" value="C:cytosol"/>
    <property type="evidence" value="ECO:0007669"/>
    <property type="project" value="TreeGrafter"/>
</dbReference>
<feature type="binding site" evidence="9 11">
    <location>
        <position position="200"/>
    </location>
    <ligand>
        <name>substrate</name>
    </ligand>
</feature>
<dbReference type="InterPro" id="IPR047596">
    <property type="entry name" value="OMPdecase_bac"/>
</dbReference>
<dbReference type="HOGENOM" id="CLU_067069_0_0_6"/>
<dbReference type="Gene3D" id="3.20.20.70">
    <property type="entry name" value="Aldolase class I"/>
    <property type="match status" value="1"/>
</dbReference>
<comment type="catalytic activity">
    <reaction evidence="7 9 12">
        <text>orotidine 5'-phosphate + H(+) = UMP + CO2</text>
        <dbReference type="Rhea" id="RHEA:11596"/>
        <dbReference type="ChEBI" id="CHEBI:15378"/>
        <dbReference type="ChEBI" id="CHEBI:16526"/>
        <dbReference type="ChEBI" id="CHEBI:57538"/>
        <dbReference type="ChEBI" id="CHEBI:57865"/>
        <dbReference type="EC" id="4.1.1.23"/>
    </reaction>
</comment>
<reference evidence="14" key="1">
    <citation type="submission" date="2015-12" db="EMBL/GenBank/DDBJ databases">
        <authorList>
            <person name="Tikhonova T.V."/>
            <person name="Pavlov A.R."/>
            <person name="Beletsky A.V."/>
            <person name="Mardanov A.V."/>
            <person name="Sorokin D.Y."/>
            <person name="Ravin N.V."/>
            <person name="Popov V.O."/>
        </authorList>
    </citation>
    <scope>NUCLEOTIDE SEQUENCE</scope>
    <source>
        <strain evidence="14">DSM 14787</strain>
    </source>
</reference>
<evidence type="ECO:0000256" key="1">
    <source>
        <dbReference type="ARBA" id="ARBA00002356"/>
    </source>
</evidence>
<dbReference type="eggNOG" id="COG0284">
    <property type="taxonomic scope" value="Bacteria"/>
</dbReference>
<dbReference type="KEGG" id="tni:TVNIR_1803"/>
<feature type="binding site" evidence="9 11">
    <location>
        <position position="191"/>
    </location>
    <ligand>
        <name>substrate</name>
    </ligand>
</feature>
<dbReference type="FunFam" id="3.20.20.70:FF:000015">
    <property type="entry name" value="Orotidine 5'-phosphate decarboxylase"/>
    <property type="match status" value="1"/>
</dbReference>
<feature type="binding site" evidence="9 11">
    <location>
        <position position="129"/>
    </location>
    <ligand>
        <name>substrate</name>
    </ligand>
</feature>
<comment type="function">
    <text evidence="1 9">Catalyzes the decarboxylation of orotidine 5'-monophosphate (OMP) to uridine 5'-monophosphate (UMP).</text>
</comment>
<feature type="active site" description="For OMPdecase activity" evidence="10">
    <location>
        <position position="72"/>
    </location>
</feature>
<keyword evidence="4 9" id="KW-0210">Decarboxylase</keyword>
<dbReference type="NCBIfam" id="NF001273">
    <property type="entry name" value="PRK00230.1"/>
    <property type="match status" value="1"/>
</dbReference>
<dbReference type="GO" id="GO:0006207">
    <property type="term" value="P:'de novo' pyrimidine nucleobase biosynthetic process"/>
    <property type="evidence" value="ECO:0007669"/>
    <property type="project" value="InterPro"/>
</dbReference>
<evidence type="ECO:0000256" key="11">
    <source>
        <dbReference type="PIRSR" id="PIRSR614732-2"/>
    </source>
</evidence>
<keyword evidence="5 9" id="KW-0665">Pyrimidine biosynthesis</keyword>
<accession>L0DV39</accession>
<comment type="subunit">
    <text evidence="3 9">Homodimer.</text>
</comment>
<evidence type="ECO:0000256" key="8">
    <source>
        <dbReference type="ARBA" id="ARBA00061012"/>
    </source>
</evidence>
<evidence type="ECO:0000256" key="12">
    <source>
        <dbReference type="RuleBase" id="RU000512"/>
    </source>
</evidence>
<dbReference type="GO" id="GO:0044205">
    <property type="term" value="P:'de novo' UMP biosynthetic process"/>
    <property type="evidence" value="ECO:0007669"/>
    <property type="project" value="UniProtKB-UniRule"/>
</dbReference>
<evidence type="ECO:0000256" key="5">
    <source>
        <dbReference type="ARBA" id="ARBA00022975"/>
    </source>
</evidence>
<dbReference type="InterPro" id="IPR014732">
    <property type="entry name" value="OMPdecase"/>
</dbReference>
<dbReference type="InterPro" id="IPR001754">
    <property type="entry name" value="OMPdeCOase_dom"/>
</dbReference>
<evidence type="ECO:0000256" key="3">
    <source>
        <dbReference type="ARBA" id="ARBA00011738"/>
    </source>
</evidence>
<dbReference type="PANTHER" id="PTHR32119">
    <property type="entry name" value="OROTIDINE 5'-PHOSPHATE DECARBOXYLASE"/>
    <property type="match status" value="1"/>
</dbReference>
<dbReference type="SMART" id="SM00934">
    <property type="entry name" value="OMPdecase"/>
    <property type="match status" value="1"/>
</dbReference>
<keyword evidence="15" id="KW-1185">Reference proteome</keyword>
<dbReference type="Pfam" id="PF00215">
    <property type="entry name" value="OMPdecase"/>
    <property type="match status" value="1"/>
</dbReference>
<feature type="active site" description="For OMPdecase activity" evidence="10">
    <location>
        <position position="70"/>
    </location>
</feature>
<evidence type="ECO:0000256" key="9">
    <source>
        <dbReference type="HAMAP-Rule" id="MF_01200"/>
    </source>
</evidence>
<comment type="similarity">
    <text evidence="8 9">Belongs to the OMP decarboxylase family. Type 1 subfamily.</text>
</comment>
<feature type="binding site" evidence="9 11">
    <location>
        <position position="220"/>
    </location>
    <ligand>
        <name>substrate</name>
    </ligand>
</feature>
<feature type="active site" description="Proton donor" evidence="9">
    <location>
        <position position="72"/>
    </location>
</feature>
<evidence type="ECO:0000256" key="7">
    <source>
        <dbReference type="ARBA" id="ARBA00049157"/>
    </source>
</evidence>
<dbReference type="SUPFAM" id="SSF51366">
    <property type="entry name" value="Ribulose-phoshate binding barrel"/>
    <property type="match status" value="1"/>
</dbReference>
<dbReference type="InterPro" id="IPR018089">
    <property type="entry name" value="OMPdecase_AS"/>
</dbReference>
<name>L0DV39_THIND</name>
<protein>
    <recommendedName>
        <fullName evidence="9">Orotidine 5'-phosphate decarboxylase</fullName>
        <ecNumber evidence="9">4.1.1.23</ecNumber>
    </recommendedName>
    <alternativeName>
        <fullName evidence="9">OMP decarboxylase</fullName>
        <shortName evidence="9">OMPDCase</shortName>
        <shortName evidence="9">OMPdecase</shortName>
    </alternativeName>
</protein>
<dbReference type="PROSITE" id="PS00156">
    <property type="entry name" value="OMPDECASE"/>
    <property type="match status" value="1"/>
</dbReference>
<keyword evidence="6 9" id="KW-0456">Lyase</keyword>
<dbReference type="GO" id="GO:0004590">
    <property type="term" value="F:orotidine-5'-phosphate decarboxylase activity"/>
    <property type="evidence" value="ECO:0007669"/>
    <property type="project" value="UniProtKB-UniRule"/>
</dbReference>
<evidence type="ECO:0000256" key="10">
    <source>
        <dbReference type="PIRSR" id="PIRSR614732-1"/>
    </source>
</evidence>
<dbReference type="PANTHER" id="PTHR32119:SF2">
    <property type="entry name" value="OROTIDINE 5'-PHOSPHATE DECARBOXYLASE"/>
    <property type="match status" value="1"/>
</dbReference>
<evidence type="ECO:0000256" key="6">
    <source>
        <dbReference type="ARBA" id="ARBA00023239"/>
    </source>
</evidence>